<sequence length="606" mass="65475">MSSLRDRSNRIRPKSRGRVTAFFGILSLLVLAIAAPQANATAPQATVGMYLDQPFVQGSYVAEDFPSETSVTTFNDQSYNNPCSFNGATLEPLYSASADCRIQTQINYGAAGSTTSTPSPGYFPESLSYGQVGSGGASIAFSTPQTYFGMWWSAGSVGNEVQILNGSSVIASTSANDVAGILSSSTSLTSQAGDTYATRYYIGNPVDWLATGSPYNFADQDVDNTYHYQSVYTSAQEPFVYIHFIAEDGVTFDRVNLIAPGNGFEFDNFTTSIATGIRAAGIPSRLVLQKQLYEATYVDFDANGGTGSLPRQYSLDNAQADLRWFCLDPYTDPTRCISPPNNSYGTQGLGWNTASDGSGDEYYFENWLQFPFTESTTLYAQWQTNFQYSYLTYSGTNFSEDVTGETVWGYVDEYSYSNSSVRNFADITLPSPQRPNQYLEGWYTFDTTNYTIVRAGSPGDVVASSTYTLWDMNLFGHWVDNPLPTVDAVAPQLLLVYPRASSVGLPSMPLTGDTSAAICIVESDSSGNEVSGNLQFTDLGTSTSGHSSGYTISAASPLVANASRYVRVTVSISSDTSCTSGYTHVVEIKPLGAKLTAVLPLNLTAR</sequence>
<proteinExistence type="predicted"/>
<name>A0A6J6MWP4_9ZZZZ</name>
<dbReference type="InterPro" id="IPR042229">
    <property type="entry name" value="Listeria/Bacterioides_rpt_sf"/>
</dbReference>
<accession>A0A6J6MWP4</accession>
<reference evidence="1" key="1">
    <citation type="submission" date="2020-05" db="EMBL/GenBank/DDBJ databases">
        <authorList>
            <person name="Chiriac C."/>
            <person name="Salcher M."/>
            <person name="Ghai R."/>
            <person name="Kavagutti S V."/>
        </authorList>
    </citation>
    <scope>NUCLEOTIDE SEQUENCE</scope>
</reference>
<dbReference type="Gene3D" id="2.60.40.4270">
    <property type="entry name" value="Listeria-Bacteroides repeat domain"/>
    <property type="match status" value="1"/>
</dbReference>
<dbReference type="AlphaFoldDB" id="A0A6J6MWP4"/>
<dbReference type="EMBL" id="CAEZXL010000007">
    <property type="protein sequence ID" value="CAB4678781.1"/>
    <property type="molecule type" value="Genomic_DNA"/>
</dbReference>
<organism evidence="1">
    <name type="scientific">freshwater metagenome</name>
    <dbReference type="NCBI Taxonomy" id="449393"/>
    <lineage>
        <taxon>unclassified sequences</taxon>
        <taxon>metagenomes</taxon>
        <taxon>ecological metagenomes</taxon>
    </lineage>
</organism>
<gene>
    <name evidence="1" type="ORF">UFOPK2373_00101</name>
</gene>
<evidence type="ECO:0000313" key="1">
    <source>
        <dbReference type="EMBL" id="CAB4678781.1"/>
    </source>
</evidence>
<protein>
    <submittedName>
        <fullName evidence="1">Unannotated protein</fullName>
    </submittedName>
</protein>